<dbReference type="Proteomes" id="UP000234456">
    <property type="component" value="Unassembled WGS sequence"/>
</dbReference>
<evidence type="ECO:0000313" key="4">
    <source>
        <dbReference type="Proteomes" id="UP000234456"/>
    </source>
</evidence>
<organism evidence="3 4">
    <name type="scientific">Ralstonia pickettii</name>
    <name type="common">Burkholderia pickettii</name>
    <dbReference type="NCBI Taxonomy" id="329"/>
    <lineage>
        <taxon>Bacteria</taxon>
        <taxon>Pseudomonadati</taxon>
        <taxon>Pseudomonadota</taxon>
        <taxon>Betaproteobacteria</taxon>
        <taxon>Burkholderiales</taxon>
        <taxon>Burkholderiaceae</taxon>
        <taxon>Ralstonia</taxon>
    </lineage>
</organism>
<accession>A0A2N4TU25</accession>
<gene>
    <name evidence="3" type="ORF">C0Q88_00150</name>
    <name evidence="2" type="ORF">C0Q88_24400</name>
</gene>
<dbReference type="AlphaFoldDB" id="A0A2N4TU25"/>
<protein>
    <submittedName>
        <fullName evidence="3">Uncharacterized protein</fullName>
    </submittedName>
</protein>
<feature type="compositionally biased region" description="Pro residues" evidence="1">
    <location>
        <begin position="12"/>
        <end position="22"/>
    </location>
</feature>
<dbReference type="EMBL" id="PKQE01000001">
    <property type="protein sequence ID" value="PLC43196.1"/>
    <property type="molecule type" value="Genomic_DNA"/>
</dbReference>
<evidence type="ECO:0000256" key="1">
    <source>
        <dbReference type="SAM" id="MobiDB-lite"/>
    </source>
</evidence>
<reference evidence="3 4" key="1">
    <citation type="submission" date="2017-12" db="EMBL/GenBank/DDBJ databases">
        <title>Draft genome sequence of Ralstonia pickettii 52.</title>
        <authorList>
            <person name="Zheng B."/>
        </authorList>
    </citation>
    <scope>NUCLEOTIDE SEQUENCE [LARGE SCALE GENOMIC DNA]</scope>
    <source>
        <strain evidence="3 4">52</strain>
    </source>
</reference>
<dbReference type="OrthoDB" id="8926673at2"/>
<name>A0A2N4TU25_RALPI</name>
<feature type="region of interest" description="Disordered" evidence="1">
    <location>
        <begin position="1"/>
        <end position="33"/>
    </location>
</feature>
<sequence length="122" mass="13302">MPIADETRPASYPSPPAPPLSPAPTSSDAGTLTKNRTYLNGAIAAQAYLKRTRTAMRTHGQCRPGMLREELQHLSTHAFPPAFIKGFMDAIDAYVSMSLGGRDVDPQTWDVLAAIERRGYSQ</sequence>
<dbReference type="EMBL" id="PKQE01000008">
    <property type="protein sequence ID" value="PLC40149.1"/>
    <property type="molecule type" value="Genomic_DNA"/>
</dbReference>
<dbReference type="RefSeq" id="WP_102063878.1">
    <property type="nucleotide sequence ID" value="NZ_PKQE01000001.1"/>
</dbReference>
<proteinExistence type="predicted"/>
<evidence type="ECO:0000313" key="2">
    <source>
        <dbReference type="EMBL" id="PLC40149.1"/>
    </source>
</evidence>
<evidence type="ECO:0000313" key="3">
    <source>
        <dbReference type="EMBL" id="PLC43196.1"/>
    </source>
</evidence>
<comment type="caution">
    <text evidence="3">The sequence shown here is derived from an EMBL/GenBank/DDBJ whole genome shotgun (WGS) entry which is preliminary data.</text>
</comment>